<feature type="chain" id="PRO_5024279659" evidence="1">
    <location>
        <begin position="25"/>
        <end position="668"/>
    </location>
</feature>
<dbReference type="Proteomes" id="UP000325372">
    <property type="component" value="Unassembled WGS sequence"/>
</dbReference>
<evidence type="ECO:0000313" key="3">
    <source>
        <dbReference type="Proteomes" id="UP000325372"/>
    </source>
</evidence>
<feature type="signal peptide" evidence="1">
    <location>
        <begin position="1"/>
        <end position="24"/>
    </location>
</feature>
<dbReference type="RefSeq" id="WP_150865043.1">
    <property type="nucleotide sequence ID" value="NZ_VYXP01000009.1"/>
</dbReference>
<accession>A0A5N0T7T5</accession>
<organism evidence="2 3">
    <name type="scientific">Marinihelvus fidelis</name>
    <dbReference type="NCBI Taxonomy" id="2613842"/>
    <lineage>
        <taxon>Bacteria</taxon>
        <taxon>Pseudomonadati</taxon>
        <taxon>Pseudomonadota</taxon>
        <taxon>Gammaproteobacteria</taxon>
        <taxon>Chromatiales</taxon>
        <taxon>Wenzhouxiangellaceae</taxon>
        <taxon>Marinihelvus</taxon>
    </lineage>
</organism>
<comment type="caution">
    <text evidence="2">The sequence shown here is derived from an EMBL/GenBank/DDBJ whole genome shotgun (WGS) entry which is preliminary data.</text>
</comment>
<proteinExistence type="predicted"/>
<gene>
    <name evidence="2" type="ORF">F3N42_13655</name>
</gene>
<dbReference type="EMBL" id="VYXP01000009">
    <property type="protein sequence ID" value="KAA9130207.1"/>
    <property type="molecule type" value="Genomic_DNA"/>
</dbReference>
<evidence type="ECO:0000256" key="1">
    <source>
        <dbReference type="SAM" id="SignalP"/>
    </source>
</evidence>
<reference evidence="2 3" key="1">
    <citation type="submission" date="2019-09" db="EMBL/GenBank/DDBJ databases">
        <title>Wenzhouxiangella sp. Genome sequencing and assembly.</title>
        <authorList>
            <person name="Zhang R."/>
        </authorList>
    </citation>
    <scope>NUCLEOTIDE SEQUENCE [LARGE SCALE GENOMIC DNA]</scope>
    <source>
        <strain evidence="2 3">W260</strain>
    </source>
</reference>
<dbReference type="AlphaFoldDB" id="A0A5N0T7T5"/>
<sequence>MRKFTIARLLLATSLALPAASLLAEEVRLGLGYDRARNGHGFELHKFGDLWSLYFYTYDANGDPEWFLGLAEMDGGLLAGDLNRYTYDESRSPAAQADTVFDGEFRLDFSDGENSEACDDGTWRGDAEQLASFYWRVGNSSGTWCTELLKIDDGAARGTYYGGVWYGGQGDSGYGFTMSHMDDTVSALAYYYDANGNPRWALGVAPQDATAVALTHFTGYCRTCTPVPIDPFPAGTLALDWAQGSNPGGGNDQAELDLSYPQWPFGTFYRQFTLERLSDGDVVGEYSKEYAMGSDVMFVAAWQLDDGGSDDEQVMMAPPIRLADTERVANDLMPGPQANAAVGLAADGSYVITWEDDNDENGYYQVYARGFHPNGDERFSRITVNTAGAGQQRFPDIAVAPNGDFVVVWEDDTNDNFFSDIMARGFHANGTQKFADIVVNDDSAGHQMDPAVGIADDGSFVVVWADDTNANELYQVAARGFNANGTEKFRQRELNLEDAGQQFQPDVAVGPNGDFAAAWVDDADLNHYYEIHGRGFSASGSAWSKMVTVNQVATASQYHPAVSIGADRSFAVAWVDQAHSVKVRAFESRGDALYDEVLVSDESQSVNDRPAIALLPDGGAVVAWGYLPGDGEFDLAAAVVNPEGGHAGDISLGRASAAERRLPSIAIR</sequence>
<keyword evidence="3" id="KW-1185">Reference proteome</keyword>
<protein>
    <submittedName>
        <fullName evidence="2">Uncharacterized protein</fullName>
    </submittedName>
</protein>
<name>A0A5N0T7T5_9GAMM</name>
<keyword evidence="1" id="KW-0732">Signal</keyword>
<evidence type="ECO:0000313" key="2">
    <source>
        <dbReference type="EMBL" id="KAA9130207.1"/>
    </source>
</evidence>